<keyword evidence="4" id="KW-1185">Reference proteome</keyword>
<dbReference type="SMART" id="SM00355">
    <property type="entry name" value="ZnF_C2H2"/>
    <property type="match status" value="3"/>
</dbReference>
<feature type="compositionally biased region" description="Basic residues" evidence="1">
    <location>
        <begin position="46"/>
        <end position="56"/>
    </location>
</feature>
<dbReference type="AlphaFoldDB" id="A0A1L9Q1N3"/>
<feature type="region of interest" description="Disordered" evidence="1">
    <location>
        <begin position="74"/>
        <end position="93"/>
    </location>
</feature>
<proteinExistence type="predicted"/>
<feature type="non-terminal residue" evidence="3">
    <location>
        <position position="487"/>
    </location>
</feature>
<dbReference type="GeneID" id="63721098"/>
<dbReference type="OrthoDB" id="5399138at2759"/>
<dbReference type="RefSeq" id="XP_040673364.1">
    <property type="nucleotide sequence ID" value="XM_040805587.1"/>
</dbReference>
<evidence type="ECO:0000313" key="3">
    <source>
        <dbReference type="EMBL" id="OJJ07602.1"/>
    </source>
</evidence>
<protein>
    <recommendedName>
        <fullName evidence="2">C2H2-type domain-containing protein</fullName>
    </recommendedName>
</protein>
<feature type="compositionally biased region" description="Low complexity" evidence="1">
    <location>
        <begin position="138"/>
        <end position="169"/>
    </location>
</feature>
<feature type="region of interest" description="Disordered" evidence="1">
    <location>
        <begin position="133"/>
        <end position="188"/>
    </location>
</feature>
<evidence type="ECO:0000256" key="1">
    <source>
        <dbReference type="SAM" id="MobiDB-lite"/>
    </source>
</evidence>
<dbReference type="STRING" id="1036611.A0A1L9Q1N3"/>
<feature type="non-terminal residue" evidence="3">
    <location>
        <position position="1"/>
    </location>
</feature>
<accession>A0A1L9Q1N3</accession>
<organism evidence="3 4">
    <name type="scientific">Aspergillus versicolor CBS 583.65</name>
    <dbReference type="NCBI Taxonomy" id="1036611"/>
    <lineage>
        <taxon>Eukaryota</taxon>
        <taxon>Fungi</taxon>
        <taxon>Dikarya</taxon>
        <taxon>Ascomycota</taxon>
        <taxon>Pezizomycotina</taxon>
        <taxon>Eurotiomycetes</taxon>
        <taxon>Eurotiomycetidae</taxon>
        <taxon>Eurotiales</taxon>
        <taxon>Aspergillaceae</taxon>
        <taxon>Aspergillus</taxon>
        <taxon>Aspergillus subgen. Nidulantes</taxon>
    </lineage>
</organism>
<sequence>LQPSPSDKQSQGDRVYPGNPSSPVTPGLLPNNENRDFASTPPLPTHPRRVHGGLPRRKSRYLIQEIDRQTTATFISSNSASVDPLERWKNSPPEAEAASLSAIQNALENPSIYATGCRGRVPDSVVDGLFQNHRRAESTTSGGSATSVSSRRSTRSDLSGLSNGSQLSSERSSAGIRKKPVNTSRRKRTAANNPRIFCCTFCCDKFKNKYDWMRHEKSLHLNLENWTCAPFGGSVVLPSTGRVHCAYCNQLDPTPIHLEQHNYGPCQEHTRTFRRKDHLVQHLRLFHHLDTMPLIDDWKQVVTDFSSRCGFCDSRMFNWDERADHLTAHFRQGFTMAHWNGDHDFPPDIAVQVKHSVPPYLLDFESRTFVPFSATNGAVNDHLSQMLSRASFVNEAGELQMLPESDAPEAELQPVPEPQLDSYTEVLTRHLSHYARQMMTSGVVPTDEMFQVEARRLAFDSEDQWNQTIADNLEWLAKFRGEQSSTG</sequence>
<name>A0A1L9Q1N3_ASPVE</name>
<dbReference type="InterPro" id="IPR013087">
    <property type="entry name" value="Znf_C2H2_type"/>
</dbReference>
<feature type="domain" description="C2H2-type" evidence="2">
    <location>
        <begin position="198"/>
        <end position="220"/>
    </location>
</feature>
<dbReference type="PROSITE" id="PS00028">
    <property type="entry name" value="ZINC_FINGER_C2H2_1"/>
    <property type="match status" value="1"/>
</dbReference>
<evidence type="ECO:0000313" key="4">
    <source>
        <dbReference type="Proteomes" id="UP000184073"/>
    </source>
</evidence>
<dbReference type="VEuPathDB" id="FungiDB:ASPVEDRAFT_103924"/>
<dbReference type="Proteomes" id="UP000184073">
    <property type="component" value="Unassembled WGS sequence"/>
</dbReference>
<dbReference type="EMBL" id="KV878137">
    <property type="protein sequence ID" value="OJJ07602.1"/>
    <property type="molecule type" value="Genomic_DNA"/>
</dbReference>
<reference evidence="4" key="1">
    <citation type="journal article" date="2017" name="Genome Biol.">
        <title>Comparative genomics reveals high biological diversity and specific adaptations in the industrially and medically important fungal genus Aspergillus.</title>
        <authorList>
            <person name="de Vries R.P."/>
            <person name="Riley R."/>
            <person name="Wiebenga A."/>
            <person name="Aguilar-Osorio G."/>
            <person name="Amillis S."/>
            <person name="Uchima C.A."/>
            <person name="Anderluh G."/>
            <person name="Asadollahi M."/>
            <person name="Askin M."/>
            <person name="Barry K."/>
            <person name="Battaglia E."/>
            <person name="Bayram O."/>
            <person name="Benocci T."/>
            <person name="Braus-Stromeyer S.A."/>
            <person name="Caldana C."/>
            <person name="Canovas D."/>
            <person name="Cerqueira G.C."/>
            <person name="Chen F."/>
            <person name="Chen W."/>
            <person name="Choi C."/>
            <person name="Clum A."/>
            <person name="Dos Santos R.A."/>
            <person name="Damasio A.R."/>
            <person name="Diallinas G."/>
            <person name="Emri T."/>
            <person name="Fekete E."/>
            <person name="Flipphi M."/>
            <person name="Freyberg S."/>
            <person name="Gallo A."/>
            <person name="Gournas C."/>
            <person name="Habgood R."/>
            <person name="Hainaut M."/>
            <person name="Harispe M.L."/>
            <person name="Henrissat B."/>
            <person name="Hilden K.S."/>
            <person name="Hope R."/>
            <person name="Hossain A."/>
            <person name="Karabika E."/>
            <person name="Karaffa L."/>
            <person name="Karanyi Z."/>
            <person name="Krasevec N."/>
            <person name="Kuo A."/>
            <person name="Kusch H."/>
            <person name="LaButti K."/>
            <person name="Lagendijk E.L."/>
            <person name="Lapidus A."/>
            <person name="Levasseur A."/>
            <person name="Lindquist E."/>
            <person name="Lipzen A."/>
            <person name="Logrieco A.F."/>
            <person name="MacCabe A."/>
            <person name="Maekelae M.R."/>
            <person name="Malavazi I."/>
            <person name="Melin P."/>
            <person name="Meyer V."/>
            <person name="Mielnichuk N."/>
            <person name="Miskei M."/>
            <person name="Molnar A.P."/>
            <person name="Mule G."/>
            <person name="Ngan C.Y."/>
            <person name="Orejas M."/>
            <person name="Orosz E."/>
            <person name="Ouedraogo J.P."/>
            <person name="Overkamp K.M."/>
            <person name="Park H.-S."/>
            <person name="Perrone G."/>
            <person name="Piumi F."/>
            <person name="Punt P.J."/>
            <person name="Ram A.F."/>
            <person name="Ramon A."/>
            <person name="Rauscher S."/>
            <person name="Record E."/>
            <person name="Riano-Pachon D.M."/>
            <person name="Robert V."/>
            <person name="Roehrig J."/>
            <person name="Ruller R."/>
            <person name="Salamov A."/>
            <person name="Salih N.S."/>
            <person name="Samson R.A."/>
            <person name="Sandor E."/>
            <person name="Sanguinetti M."/>
            <person name="Schuetze T."/>
            <person name="Sepcic K."/>
            <person name="Shelest E."/>
            <person name="Sherlock G."/>
            <person name="Sophianopoulou V."/>
            <person name="Squina F.M."/>
            <person name="Sun H."/>
            <person name="Susca A."/>
            <person name="Todd R.B."/>
            <person name="Tsang A."/>
            <person name="Unkles S.E."/>
            <person name="van de Wiele N."/>
            <person name="van Rossen-Uffink D."/>
            <person name="Oliveira J.V."/>
            <person name="Vesth T.C."/>
            <person name="Visser J."/>
            <person name="Yu J.-H."/>
            <person name="Zhou M."/>
            <person name="Andersen M.R."/>
            <person name="Archer D.B."/>
            <person name="Baker S.E."/>
            <person name="Benoit I."/>
            <person name="Brakhage A.A."/>
            <person name="Braus G.H."/>
            <person name="Fischer R."/>
            <person name="Frisvad J.C."/>
            <person name="Goldman G.H."/>
            <person name="Houbraken J."/>
            <person name="Oakley B."/>
            <person name="Pocsi I."/>
            <person name="Scazzocchio C."/>
            <person name="Seiboth B."/>
            <person name="vanKuyk P.A."/>
            <person name="Wortman J."/>
            <person name="Dyer P.S."/>
            <person name="Grigoriev I.V."/>
        </authorList>
    </citation>
    <scope>NUCLEOTIDE SEQUENCE [LARGE SCALE GENOMIC DNA]</scope>
    <source>
        <strain evidence="4">CBS 583.65</strain>
    </source>
</reference>
<feature type="compositionally biased region" description="Basic residues" evidence="1">
    <location>
        <begin position="176"/>
        <end position="188"/>
    </location>
</feature>
<feature type="region of interest" description="Disordered" evidence="1">
    <location>
        <begin position="1"/>
        <end position="56"/>
    </location>
</feature>
<evidence type="ECO:0000259" key="2">
    <source>
        <dbReference type="PROSITE" id="PS00028"/>
    </source>
</evidence>
<gene>
    <name evidence="3" type="ORF">ASPVEDRAFT_103924</name>
</gene>